<dbReference type="SUPFAM" id="SSF56935">
    <property type="entry name" value="Porins"/>
    <property type="match status" value="1"/>
</dbReference>
<dbReference type="Gene3D" id="2.40.170.20">
    <property type="entry name" value="TonB-dependent receptor, beta-barrel domain"/>
    <property type="match status" value="1"/>
</dbReference>
<dbReference type="OrthoDB" id="7051241at2"/>
<feature type="domain" description="TonB-dependent receptor plug" evidence="14">
    <location>
        <begin position="63"/>
        <end position="170"/>
    </location>
</feature>
<evidence type="ECO:0000256" key="12">
    <source>
        <dbReference type="SAM" id="SignalP"/>
    </source>
</evidence>
<keyword evidence="7 9" id="KW-0472">Membrane</keyword>
<dbReference type="InterPro" id="IPR037066">
    <property type="entry name" value="Plug_dom_sf"/>
</dbReference>
<protein>
    <submittedName>
        <fullName evidence="15">TonB-dependent receptor</fullName>
    </submittedName>
</protein>
<dbReference type="InterPro" id="IPR010917">
    <property type="entry name" value="TonB_rcpt_CS"/>
</dbReference>
<keyword evidence="8 9" id="KW-0998">Cell outer membrane</keyword>
<evidence type="ECO:0000256" key="11">
    <source>
        <dbReference type="RuleBase" id="RU003357"/>
    </source>
</evidence>
<keyword evidence="16" id="KW-1185">Reference proteome</keyword>
<feature type="short sequence motif" description="TonB C-terminal box" evidence="10">
    <location>
        <begin position="972"/>
        <end position="989"/>
    </location>
</feature>
<dbReference type="EMBL" id="LLZS01000003">
    <property type="protein sequence ID" value="KUR72245.1"/>
    <property type="molecule type" value="Genomic_DNA"/>
</dbReference>
<dbReference type="Pfam" id="PF00593">
    <property type="entry name" value="TonB_dep_Rec_b-barrel"/>
    <property type="match status" value="1"/>
</dbReference>
<evidence type="ECO:0000313" key="16">
    <source>
        <dbReference type="Proteomes" id="UP000058012"/>
    </source>
</evidence>
<dbReference type="AlphaFoldDB" id="A0A124JVG0"/>
<dbReference type="GO" id="GO:0009279">
    <property type="term" value="C:cell outer membrane"/>
    <property type="evidence" value="ECO:0007669"/>
    <property type="project" value="UniProtKB-SubCell"/>
</dbReference>
<dbReference type="Proteomes" id="UP000058012">
    <property type="component" value="Unassembled WGS sequence"/>
</dbReference>
<evidence type="ECO:0000256" key="2">
    <source>
        <dbReference type="ARBA" id="ARBA00022448"/>
    </source>
</evidence>
<evidence type="ECO:0000256" key="5">
    <source>
        <dbReference type="ARBA" id="ARBA00022729"/>
    </source>
</evidence>
<dbReference type="RefSeq" id="WP_067906416.1">
    <property type="nucleotide sequence ID" value="NZ_KQ954244.1"/>
</dbReference>
<keyword evidence="15" id="KW-0675">Receptor</keyword>
<gene>
    <name evidence="15" type="ORF">AQZ52_02885</name>
</gene>
<keyword evidence="5 12" id="KW-0732">Signal</keyword>
<reference evidence="15 16" key="1">
    <citation type="submission" date="2015-10" db="EMBL/GenBank/DDBJ databases">
        <title>Draft genome sequence of Novosphingobium fuchskuhlense DSM 25065 isolated from a surface water sample of the southwest basin of Lake Grosse Fuchskuhle.</title>
        <authorList>
            <person name="Ruckert C."/>
            <person name="Winkler A."/>
            <person name="Glaeser J."/>
            <person name="Grossart H.-P."/>
            <person name="Kalinowski J."/>
            <person name="Glaeser S."/>
        </authorList>
    </citation>
    <scope>NUCLEOTIDE SEQUENCE [LARGE SCALE GENOMIC DNA]</scope>
    <source>
        <strain evidence="15 16">FNE08-7</strain>
    </source>
</reference>
<dbReference type="PANTHER" id="PTHR47234">
    <property type="match status" value="1"/>
</dbReference>
<evidence type="ECO:0000256" key="10">
    <source>
        <dbReference type="PROSITE-ProRule" id="PRU10144"/>
    </source>
</evidence>
<dbReference type="InterPro" id="IPR012910">
    <property type="entry name" value="Plug_dom"/>
</dbReference>
<feature type="signal peptide" evidence="12">
    <location>
        <begin position="1"/>
        <end position="29"/>
    </location>
</feature>
<comment type="subcellular location">
    <subcellularLocation>
        <location evidence="1 9">Cell outer membrane</location>
        <topology evidence="1 9">Multi-pass membrane protein</topology>
    </subcellularLocation>
</comment>
<feature type="chain" id="PRO_5007174865" evidence="12">
    <location>
        <begin position="30"/>
        <end position="989"/>
    </location>
</feature>
<keyword evidence="2 9" id="KW-0813">Transport</keyword>
<dbReference type="Pfam" id="PF07715">
    <property type="entry name" value="Plug"/>
    <property type="match status" value="1"/>
</dbReference>
<evidence type="ECO:0000256" key="8">
    <source>
        <dbReference type="ARBA" id="ARBA00023237"/>
    </source>
</evidence>
<dbReference type="STRING" id="1117702.AQZ52_02885"/>
<dbReference type="InterPro" id="IPR039426">
    <property type="entry name" value="TonB-dep_rcpt-like"/>
</dbReference>
<dbReference type="PROSITE" id="PS01156">
    <property type="entry name" value="TONB_DEPENDENT_REC_2"/>
    <property type="match status" value="1"/>
</dbReference>
<organism evidence="15 16">
    <name type="scientific">Novosphingobium fuchskuhlense</name>
    <dbReference type="NCBI Taxonomy" id="1117702"/>
    <lineage>
        <taxon>Bacteria</taxon>
        <taxon>Pseudomonadati</taxon>
        <taxon>Pseudomonadota</taxon>
        <taxon>Alphaproteobacteria</taxon>
        <taxon>Sphingomonadales</taxon>
        <taxon>Sphingomonadaceae</taxon>
        <taxon>Novosphingobium</taxon>
    </lineage>
</organism>
<accession>A0A124JVG0</accession>
<dbReference type="PANTHER" id="PTHR47234:SF2">
    <property type="entry name" value="TONB-DEPENDENT RECEPTOR"/>
    <property type="match status" value="1"/>
</dbReference>
<evidence type="ECO:0000313" key="15">
    <source>
        <dbReference type="EMBL" id="KUR72245.1"/>
    </source>
</evidence>
<evidence type="ECO:0000256" key="9">
    <source>
        <dbReference type="PROSITE-ProRule" id="PRU01360"/>
    </source>
</evidence>
<keyword evidence="3 9" id="KW-1134">Transmembrane beta strand</keyword>
<evidence type="ECO:0000256" key="6">
    <source>
        <dbReference type="ARBA" id="ARBA00023077"/>
    </source>
</evidence>
<proteinExistence type="inferred from homology"/>
<dbReference type="InterPro" id="IPR000531">
    <property type="entry name" value="Beta-barrel_TonB"/>
</dbReference>
<evidence type="ECO:0000256" key="7">
    <source>
        <dbReference type="ARBA" id="ARBA00023136"/>
    </source>
</evidence>
<comment type="caution">
    <text evidence="15">The sequence shown here is derived from an EMBL/GenBank/DDBJ whole genome shotgun (WGS) entry which is preliminary data.</text>
</comment>
<evidence type="ECO:0000259" key="14">
    <source>
        <dbReference type="Pfam" id="PF07715"/>
    </source>
</evidence>
<name>A0A124JVG0_9SPHN</name>
<comment type="similarity">
    <text evidence="9 11">Belongs to the TonB-dependent receptor family.</text>
</comment>
<evidence type="ECO:0000259" key="13">
    <source>
        <dbReference type="Pfam" id="PF00593"/>
    </source>
</evidence>
<dbReference type="PROSITE" id="PS52016">
    <property type="entry name" value="TONB_DEPENDENT_REC_3"/>
    <property type="match status" value="1"/>
</dbReference>
<dbReference type="Gene3D" id="2.170.130.10">
    <property type="entry name" value="TonB-dependent receptor, plug domain"/>
    <property type="match status" value="1"/>
</dbReference>
<keyword evidence="4 9" id="KW-0812">Transmembrane</keyword>
<keyword evidence="6 11" id="KW-0798">TonB box</keyword>
<sequence>MKTNKNTVLKAGAAPFAVALALVSAPAFAQQAAPQADAATETNEPTAIVVTGSLIRNPNLVQATPVNVTTADQIALKQSNTAEEVLRQVPGIVPNIGSAVNNGNGGSSYVDLRGLGSNRNIVLLDGQRIVPADLQGRVDLNNIPLALISRVDSLTGAAVTTYGADAITGVVNFVTKKDFAGVDLAVSDQLTEQGDGNYFRADVTTGVNFDDGRGNAVLSLGYQKSNAVYQGARDFSNIQLDSFSGTAGGSGTTAPSRFSINGGNRQIDPTTGFLKTTGGFNAFNFNPYNIFQTPFQRFNIFAQANYQLSDAVEVYTRGLFSKNTVKTIIAPSGLFAERMTIPFSNPYLPDGAASQFCAANGLTDAQCVAARAATDPTDPNYRTFNTVVRRRFVETGTRNSQFTTNVFDYSLGFRGALTKTVNWDVRASYGESDRLQTITGYVLKSRVQDALLATSRTECLSQNDGCVPINLFGPAGSITPQQAAYTLSPSTTANNTSLLQVRGLLSGDFGFTVPTASEPVGFAAGAEYRKYKAVQISDTLSKTPGELGGAGGAAPDINGAYSVWESYGELVAPLVSDKPFFKSLTVEGGVRYSKYSVQGGKKTETWTYKVGGSWEPVDQLKLRGNYSRAVRAPNIAELFTPNTTGLTNLGQDPCSGDKPLKSDVLKAVCLAQGAPANSIGQIQDPTAAQANITTGGNLNLNPEKATTYTVGAVVQGLSFLPGFSASVDYYNIKVTDQIGTPLPADLISACFGNLTAASATDPACTIIRRDPSTGGLDGSPATTKGLFGGLTNQGKLFTDGVDVILNYQRPIGAVKWTLNAVANFTFHSKFKATPSGFDRECVGYYSVNCSFTGSIQPRRTWSVQNTFSFKAMDLSLLWRHQSSAKQEPCNAVEPCTTRAFNGTIPADSGALSGQAVNFGKIDSFDYLDVTTRFNVEQFTLTFTVQNLFNTKPPIVGNTIGSTAYNSGNTFPSSYDALGRRFAIGARVKF</sequence>
<evidence type="ECO:0000256" key="4">
    <source>
        <dbReference type="ARBA" id="ARBA00022692"/>
    </source>
</evidence>
<evidence type="ECO:0000256" key="1">
    <source>
        <dbReference type="ARBA" id="ARBA00004571"/>
    </source>
</evidence>
<dbReference type="InterPro" id="IPR036942">
    <property type="entry name" value="Beta-barrel_TonB_sf"/>
</dbReference>
<evidence type="ECO:0000256" key="3">
    <source>
        <dbReference type="ARBA" id="ARBA00022452"/>
    </source>
</evidence>
<feature type="domain" description="TonB-dependent receptor-like beta-barrel" evidence="13">
    <location>
        <begin position="389"/>
        <end position="947"/>
    </location>
</feature>